<dbReference type="RefSeq" id="WP_378253210.1">
    <property type="nucleotide sequence ID" value="NZ_JBHSIT010000002.1"/>
</dbReference>
<protein>
    <recommendedName>
        <fullName evidence="3">Secreted protein</fullName>
    </recommendedName>
</protein>
<sequence>MDASLWVAVVTGGTAAITGWVTSQGNARAAKVQAEASQRVQLLTQRREARRTAYLEVIDHAHGTGQRYFEVHGLRITAPESERYAAELERLRDELRSAYDPLMRCVRVAELEGPPAVAEQAQALLEAVYETNRSLFHLARNDTDGARDRFTDARNRFHQCSEGFIAAAQKAINDA</sequence>
<keyword evidence="2" id="KW-1185">Reference proteome</keyword>
<evidence type="ECO:0000313" key="1">
    <source>
        <dbReference type="EMBL" id="MFC4907447.1"/>
    </source>
</evidence>
<proteinExistence type="predicted"/>
<evidence type="ECO:0008006" key="3">
    <source>
        <dbReference type="Google" id="ProtNLM"/>
    </source>
</evidence>
<dbReference type="EMBL" id="JBHSIT010000002">
    <property type="protein sequence ID" value="MFC4907447.1"/>
    <property type="molecule type" value="Genomic_DNA"/>
</dbReference>
<accession>A0ABV9TXC1</accession>
<organism evidence="1 2">
    <name type="scientific">Actinomadura gamaensis</name>
    <dbReference type="NCBI Taxonomy" id="1763541"/>
    <lineage>
        <taxon>Bacteria</taxon>
        <taxon>Bacillati</taxon>
        <taxon>Actinomycetota</taxon>
        <taxon>Actinomycetes</taxon>
        <taxon>Streptosporangiales</taxon>
        <taxon>Thermomonosporaceae</taxon>
        <taxon>Actinomadura</taxon>
    </lineage>
</organism>
<comment type="caution">
    <text evidence="1">The sequence shown here is derived from an EMBL/GenBank/DDBJ whole genome shotgun (WGS) entry which is preliminary data.</text>
</comment>
<evidence type="ECO:0000313" key="2">
    <source>
        <dbReference type="Proteomes" id="UP001595872"/>
    </source>
</evidence>
<reference evidence="2" key="1">
    <citation type="journal article" date="2019" name="Int. J. Syst. Evol. Microbiol.">
        <title>The Global Catalogue of Microorganisms (GCM) 10K type strain sequencing project: providing services to taxonomists for standard genome sequencing and annotation.</title>
        <authorList>
            <consortium name="The Broad Institute Genomics Platform"/>
            <consortium name="The Broad Institute Genome Sequencing Center for Infectious Disease"/>
            <person name="Wu L."/>
            <person name="Ma J."/>
        </authorList>
    </citation>
    <scope>NUCLEOTIDE SEQUENCE [LARGE SCALE GENOMIC DNA]</scope>
    <source>
        <strain evidence="2">KLKA75</strain>
    </source>
</reference>
<gene>
    <name evidence="1" type="ORF">ACFPCY_08950</name>
</gene>
<name>A0ABV9TXC1_9ACTN</name>
<dbReference type="Proteomes" id="UP001595872">
    <property type="component" value="Unassembled WGS sequence"/>
</dbReference>